<proteinExistence type="predicted"/>
<comment type="caution">
    <text evidence="2">The sequence shown here is derived from an EMBL/GenBank/DDBJ whole genome shotgun (WGS) entry which is preliminary data.</text>
</comment>
<protein>
    <recommendedName>
        <fullName evidence="4">Pectate lyase superfamily protein domain-containing protein</fullName>
    </recommendedName>
</protein>
<dbReference type="InterPro" id="IPR012334">
    <property type="entry name" value="Pectin_lyas_fold"/>
</dbReference>
<dbReference type="Proteomes" id="UP000319175">
    <property type="component" value="Unassembled WGS sequence"/>
</dbReference>
<dbReference type="Gene3D" id="2.160.20.10">
    <property type="entry name" value="Single-stranded right-handed beta-helix, Pectin lyase-like"/>
    <property type="match status" value="1"/>
</dbReference>
<dbReference type="RefSeq" id="WP_139999167.1">
    <property type="nucleotide sequence ID" value="NZ_VFJE01000051.1"/>
</dbReference>
<dbReference type="InterPro" id="IPR011050">
    <property type="entry name" value="Pectin_lyase_fold/virulence"/>
</dbReference>
<dbReference type="EMBL" id="VFJE01000051">
    <property type="protein sequence ID" value="TPD71101.1"/>
    <property type="molecule type" value="Genomic_DNA"/>
</dbReference>
<dbReference type="SUPFAM" id="SSF51126">
    <property type="entry name" value="Pectin lyase-like"/>
    <property type="match status" value="1"/>
</dbReference>
<keyword evidence="1" id="KW-0732">Signal</keyword>
<accession>A0A501QG14</accession>
<dbReference type="SMART" id="SM00710">
    <property type="entry name" value="PbH1"/>
    <property type="match status" value="6"/>
</dbReference>
<gene>
    <name evidence="2" type="ORF">FJA49_04160</name>
</gene>
<organism evidence="2 3">
    <name type="scientific">Flavobacterium microcysteis</name>
    <dbReference type="NCBI Taxonomy" id="2596891"/>
    <lineage>
        <taxon>Bacteria</taxon>
        <taxon>Pseudomonadati</taxon>
        <taxon>Bacteroidota</taxon>
        <taxon>Flavobacteriia</taxon>
        <taxon>Flavobacteriales</taxon>
        <taxon>Flavobacteriaceae</taxon>
        <taxon>Flavobacterium</taxon>
    </lineage>
</organism>
<evidence type="ECO:0000256" key="1">
    <source>
        <dbReference type="SAM" id="SignalP"/>
    </source>
</evidence>
<dbReference type="AlphaFoldDB" id="A0A501QG14"/>
<reference evidence="2 3" key="1">
    <citation type="submission" date="2019-06" db="EMBL/GenBank/DDBJ databases">
        <title>Flavobacterium sp. MaA-Y11 from geoumgang.</title>
        <authorList>
            <person name="Jeong S."/>
        </authorList>
    </citation>
    <scope>NUCLEOTIDE SEQUENCE [LARGE SCALE GENOMIC DNA]</scope>
    <source>
        <strain evidence="2 3">MaA-Y11</strain>
    </source>
</reference>
<reference evidence="2 3" key="2">
    <citation type="submission" date="2019-06" db="EMBL/GenBank/DDBJ databases">
        <authorList>
            <person name="Seo Y."/>
        </authorList>
    </citation>
    <scope>NUCLEOTIDE SEQUENCE [LARGE SCALE GENOMIC DNA]</scope>
    <source>
        <strain evidence="2 3">MaA-Y11</strain>
    </source>
</reference>
<evidence type="ECO:0000313" key="2">
    <source>
        <dbReference type="EMBL" id="TPD71101.1"/>
    </source>
</evidence>
<name>A0A501QG14_9FLAO</name>
<dbReference type="OrthoDB" id="9765957at2"/>
<feature type="signal peptide" evidence="1">
    <location>
        <begin position="1"/>
        <end position="23"/>
    </location>
</feature>
<evidence type="ECO:0008006" key="4">
    <source>
        <dbReference type="Google" id="ProtNLM"/>
    </source>
</evidence>
<sequence>MTYKLAMRHILLLCFLFCLKLHAQQPPEGISYQGVALNSAGTPLPVGSPVGLRISILSGTPTGSVDYTETLTVTIGAQGVYSIIIGQSNVNSFSNIQWDTENKFLKIELDPLGGSSYSQTGISQLMSVPYAFHTKFTKNVNSHSITNTIADLRSKAGKPNDVVYLKGYYTSGDGGEGYFIWKTDSIFLNSSSGLYKDDNGGTIIKVTNNDTGRWVRQYEGYINVLYFGATGTWGNYTQQIQNAINFAKLTSDGNRQFFKSTTVFIPSGNYIIDKLILKDGVSIIGESIDKTTLYPSNSPDAYLVTMDAGRIRLNMSNLNFIGAYGGNSNSPKGVFFFQATGQSYDTGMDGGLQNSTFKNIQISNFNGHGIYLKATASQGVGYRNHNNYFENVKITKGSISAHSSALKIDELNDNLTFTNCHFSGGGWAIYSFGSIIDLKGSLGGLFIPQNISFINSVIENGDIGLNLSNASSITVNSCTFQYLGIAVKADGSIQECKGINIINNKFFDAAGYGTYTPGTGHIKDNGYCISTKKSFLNVRGNYFISAAICNSCGFLYSDTDNLGVVLEGNSFLNSNLNRTVGVTKSVTQTGSTLECGQHSYIKAQSSTGNITTLNSTVNTGEFITIEASFLANLVFAKTGNISFPGTRATFTLTTGQVARFRKMDIGGQQVFHLVSYVKSNL</sequence>
<keyword evidence="3" id="KW-1185">Reference proteome</keyword>
<feature type="chain" id="PRO_5021219915" description="Pectate lyase superfamily protein domain-containing protein" evidence="1">
    <location>
        <begin position="24"/>
        <end position="681"/>
    </location>
</feature>
<evidence type="ECO:0000313" key="3">
    <source>
        <dbReference type="Proteomes" id="UP000319175"/>
    </source>
</evidence>
<dbReference type="InterPro" id="IPR006626">
    <property type="entry name" value="PbH1"/>
</dbReference>